<name>L0ETV7_LIBCB</name>
<dbReference type="SUPFAM" id="SSF52799">
    <property type="entry name" value="(Phosphotyrosine protein) phosphatases II"/>
    <property type="match status" value="1"/>
</dbReference>
<dbReference type="Proteomes" id="UP000010799">
    <property type="component" value="Chromosome"/>
</dbReference>
<dbReference type="PATRIC" id="fig|1215343.11.peg.297"/>
<dbReference type="Pfam" id="PF04273">
    <property type="entry name" value="BLH_phosphatase"/>
    <property type="match status" value="1"/>
</dbReference>
<dbReference type="InterPro" id="IPR029021">
    <property type="entry name" value="Prot-tyrosine_phosphatase-like"/>
</dbReference>
<dbReference type="EMBL" id="CP003789">
    <property type="protein sequence ID" value="AGA64280.1"/>
    <property type="molecule type" value="Genomic_DNA"/>
</dbReference>
<dbReference type="GO" id="GO:0016787">
    <property type="term" value="F:hydrolase activity"/>
    <property type="evidence" value="ECO:0007669"/>
    <property type="project" value="InterPro"/>
</dbReference>
<dbReference type="HOGENOM" id="CLU_105726_3_0_5"/>
<protein>
    <recommendedName>
        <fullName evidence="1">Beta-lactamase hydrolase-like protein phosphatase-like domain-containing protein</fullName>
    </recommendedName>
</protein>
<dbReference type="Gene3D" id="3.90.190.10">
    <property type="entry name" value="Protein tyrosine phosphatase superfamily"/>
    <property type="match status" value="1"/>
</dbReference>
<evidence type="ECO:0000313" key="3">
    <source>
        <dbReference type="Proteomes" id="UP000010799"/>
    </source>
</evidence>
<dbReference type="AlphaFoldDB" id="L0ETV7"/>
<dbReference type="InterPro" id="IPR005939">
    <property type="entry name" value="BLH_phosphatase-like"/>
</dbReference>
<dbReference type="RefSeq" id="WP_015272707.1">
    <property type="nucleotide sequence ID" value="NC_019907.1"/>
</dbReference>
<feature type="domain" description="Beta-lactamase hydrolase-like protein phosphatase-like" evidence="1">
    <location>
        <begin position="5"/>
        <end position="106"/>
    </location>
</feature>
<reference evidence="2 3" key="1">
    <citation type="journal article" date="2012" name="Stand. Genomic Sci.">
        <title>Complete genome sequence of Liberibacter crescens BT-1.</title>
        <authorList>
            <person name="Leonard M.T."/>
            <person name="Fagen J.R."/>
            <person name="Davis-Richardson A.G."/>
            <person name="Davis M.J."/>
            <person name="Triplett E.W."/>
        </authorList>
    </citation>
    <scope>NUCLEOTIDE SEQUENCE [LARGE SCALE GENOMIC DNA]</scope>
    <source>
        <strain evidence="2 3">BT-1</strain>
    </source>
</reference>
<sequence>MNIIKITEKFSISSQPLLTDFSELKRKGFVKIINNRCDNEEPGQLTSENEREAAYAIGLEYAHIPISGRMNITDVNKNDFLHAINSSPQPVIAHCKSGARSFGLWIKSGIFKIQDEQELLEIAERLGLDKKLAANWINTLRNENL</sequence>
<evidence type="ECO:0000259" key="1">
    <source>
        <dbReference type="Pfam" id="PF04273"/>
    </source>
</evidence>
<dbReference type="KEGG" id="lcc:B488_02870"/>
<proteinExistence type="predicted"/>
<dbReference type="eggNOG" id="COG3453">
    <property type="taxonomic scope" value="Bacteria"/>
</dbReference>
<evidence type="ECO:0000313" key="2">
    <source>
        <dbReference type="EMBL" id="AGA64280.1"/>
    </source>
</evidence>
<keyword evidence="3" id="KW-1185">Reference proteome</keyword>
<accession>L0ETV7</accession>
<organism evidence="2 3">
    <name type="scientific">Liberibacter crescens (strain BT-1)</name>
    <dbReference type="NCBI Taxonomy" id="1215343"/>
    <lineage>
        <taxon>Bacteria</taxon>
        <taxon>Pseudomonadati</taxon>
        <taxon>Pseudomonadota</taxon>
        <taxon>Alphaproteobacteria</taxon>
        <taxon>Hyphomicrobiales</taxon>
        <taxon>Rhizobiaceae</taxon>
        <taxon>Liberibacter</taxon>
    </lineage>
</organism>
<gene>
    <name evidence="2" type="ordered locus">B488_02870</name>
</gene>